<keyword evidence="2 3" id="KW-0378">Hydrolase</keyword>
<comment type="caution">
    <text evidence="4">The sequence shown here is derived from an EMBL/GenBank/DDBJ whole genome shotgun (WGS) entry which is preliminary data.</text>
</comment>
<dbReference type="InterPro" id="IPR006328">
    <property type="entry name" value="2-HAD"/>
</dbReference>
<evidence type="ECO:0000313" key="5">
    <source>
        <dbReference type="Proteomes" id="UP000285575"/>
    </source>
</evidence>
<dbReference type="NCBIfam" id="TIGR01428">
    <property type="entry name" value="HAD_type_II"/>
    <property type="match status" value="1"/>
</dbReference>
<dbReference type="OrthoDB" id="8585081at2"/>
<accession>A0A437RR07</accession>
<dbReference type="Pfam" id="PF00702">
    <property type="entry name" value="Hydrolase"/>
    <property type="match status" value="1"/>
</dbReference>
<organism evidence="4 5">
    <name type="scientific">Rubrivivax rivuli</name>
    <dbReference type="NCBI Taxonomy" id="1862385"/>
    <lineage>
        <taxon>Bacteria</taxon>
        <taxon>Pseudomonadati</taxon>
        <taxon>Pseudomonadota</taxon>
        <taxon>Betaproteobacteria</taxon>
        <taxon>Burkholderiales</taxon>
        <taxon>Sphaerotilaceae</taxon>
        <taxon>Rubrivivax</taxon>
    </lineage>
</organism>
<dbReference type="SUPFAM" id="SSF56784">
    <property type="entry name" value="HAD-like"/>
    <property type="match status" value="1"/>
</dbReference>
<dbReference type="Gene3D" id="1.10.150.240">
    <property type="entry name" value="Putative phosphatase, domain 2"/>
    <property type="match status" value="1"/>
</dbReference>
<dbReference type="InterPro" id="IPR036412">
    <property type="entry name" value="HAD-like_sf"/>
</dbReference>
<dbReference type="GO" id="GO:0018784">
    <property type="term" value="F:(S)-2-haloacid dehalogenase activity"/>
    <property type="evidence" value="ECO:0007669"/>
    <property type="project" value="UniProtKB-UniRule"/>
</dbReference>
<dbReference type="RefSeq" id="WP_128226864.1">
    <property type="nucleotide sequence ID" value="NZ_SACR01000001.1"/>
</dbReference>
<dbReference type="InterPro" id="IPR023198">
    <property type="entry name" value="PGP-like_dom2"/>
</dbReference>
<dbReference type="EC" id="3.8.1.2" evidence="3"/>
<evidence type="ECO:0000256" key="3">
    <source>
        <dbReference type="RuleBase" id="RU368077"/>
    </source>
</evidence>
<comment type="similarity">
    <text evidence="1 3">Belongs to the HAD-like hydrolase superfamily. S-2-haloalkanoic acid dehalogenase family.</text>
</comment>
<dbReference type="CDD" id="cd02588">
    <property type="entry name" value="HAD_L2-DEX"/>
    <property type="match status" value="1"/>
</dbReference>
<dbReference type="InterPro" id="IPR023214">
    <property type="entry name" value="HAD_sf"/>
</dbReference>
<dbReference type="PANTHER" id="PTHR43316:SF3">
    <property type="entry name" value="HALOACID DEHALOGENASE, TYPE II (AFU_ORTHOLOGUE AFUA_2G07750)-RELATED"/>
    <property type="match status" value="1"/>
</dbReference>
<dbReference type="Proteomes" id="UP000285575">
    <property type="component" value="Unassembled WGS sequence"/>
</dbReference>
<evidence type="ECO:0000313" key="4">
    <source>
        <dbReference type="EMBL" id="RVU49227.1"/>
    </source>
</evidence>
<reference evidence="4 5" key="1">
    <citation type="submission" date="2019-01" db="EMBL/GenBank/DDBJ databases">
        <authorList>
            <person name="Chen W.-M."/>
        </authorList>
    </citation>
    <scope>NUCLEOTIDE SEQUENCE [LARGE SCALE GENOMIC DNA]</scope>
    <source>
        <strain evidence="4 5">KYPY4</strain>
    </source>
</reference>
<sequence>MTHAHALPDVRALCFDVFGTVVDWHGSIAAEVQRLRLPVDGSAFALAWRAGYQPAMQQVRSGALPWTNIDGLHRRILDGLLAEHGIAMDEAARADLNRIWHRLQPWPDSVAGLLRLKRRYTLTTLSNGNLSLLVAMAKFGGLPWDAVLTAEFFHHYKPDPEVYLGAARLLDLAPEQVMLVAAHPSDLRAAAACGLRTAYVARPLERGPGGAMERWTPGEFDLAVDSFEALAATLGLP</sequence>
<gene>
    <name evidence="4" type="ORF">EOE66_01195</name>
</gene>
<comment type="catalytic activity">
    <reaction evidence="3">
        <text>an (S)-2-haloacid + H2O = a (2R)-2-hydroxycarboxylate + a halide anion + H(+)</text>
        <dbReference type="Rhea" id="RHEA:11192"/>
        <dbReference type="ChEBI" id="CHEBI:15377"/>
        <dbReference type="ChEBI" id="CHEBI:15378"/>
        <dbReference type="ChEBI" id="CHEBI:16042"/>
        <dbReference type="ChEBI" id="CHEBI:58314"/>
        <dbReference type="ChEBI" id="CHEBI:137405"/>
        <dbReference type="EC" id="3.8.1.2"/>
    </reaction>
</comment>
<dbReference type="InterPro" id="IPR006439">
    <property type="entry name" value="HAD-SF_hydro_IA"/>
</dbReference>
<protein>
    <recommendedName>
        <fullName evidence="3">(S)-2-haloacid dehalogenase</fullName>
        <ecNumber evidence="3">3.8.1.2</ecNumber>
    </recommendedName>
    <alternativeName>
        <fullName evidence="3">2-haloalkanoic acid dehalogenase</fullName>
    </alternativeName>
    <alternativeName>
        <fullName evidence="3">Halocarboxylic acid halidohydrolase</fullName>
    </alternativeName>
    <alternativeName>
        <fullName evidence="3">L-2-haloacid dehalogenase</fullName>
    </alternativeName>
</protein>
<dbReference type="Gene3D" id="3.40.50.1000">
    <property type="entry name" value="HAD superfamily/HAD-like"/>
    <property type="match status" value="1"/>
</dbReference>
<dbReference type="NCBIfam" id="TIGR01493">
    <property type="entry name" value="HAD-SF-IA-v2"/>
    <property type="match status" value="1"/>
</dbReference>
<dbReference type="EMBL" id="SACR01000001">
    <property type="protein sequence ID" value="RVU49227.1"/>
    <property type="molecule type" value="Genomic_DNA"/>
</dbReference>
<evidence type="ECO:0000256" key="1">
    <source>
        <dbReference type="ARBA" id="ARBA00008106"/>
    </source>
</evidence>
<dbReference type="AlphaFoldDB" id="A0A437RR07"/>
<name>A0A437RR07_9BURK</name>
<evidence type="ECO:0000256" key="2">
    <source>
        <dbReference type="ARBA" id="ARBA00022801"/>
    </source>
</evidence>
<comment type="function">
    <text evidence="3">Catalyzes the hydrolytic dehalogenation of small (S)-2-haloalkanoic acids to yield the corresponding (R)-2-hydroxyalkanoic acids.</text>
</comment>
<dbReference type="PANTHER" id="PTHR43316">
    <property type="entry name" value="HYDROLASE, HALOACID DELAHOGENASE-RELATED"/>
    <property type="match status" value="1"/>
</dbReference>
<proteinExistence type="inferred from homology"/>
<dbReference type="PRINTS" id="PR00413">
    <property type="entry name" value="HADHALOGNASE"/>
</dbReference>
<dbReference type="InterPro" id="IPR051540">
    <property type="entry name" value="S-2-haloacid_dehalogenase"/>
</dbReference>
<keyword evidence="5" id="KW-1185">Reference proteome</keyword>